<organism evidence="2 3">
    <name type="scientific">Fonsecaea multimorphosa CBS 102226</name>
    <dbReference type="NCBI Taxonomy" id="1442371"/>
    <lineage>
        <taxon>Eukaryota</taxon>
        <taxon>Fungi</taxon>
        <taxon>Dikarya</taxon>
        <taxon>Ascomycota</taxon>
        <taxon>Pezizomycotina</taxon>
        <taxon>Eurotiomycetes</taxon>
        <taxon>Chaetothyriomycetidae</taxon>
        <taxon>Chaetothyriales</taxon>
        <taxon>Herpotrichiellaceae</taxon>
        <taxon>Fonsecaea</taxon>
    </lineage>
</organism>
<keyword evidence="3" id="KW-1185">Reference proteome</keyword>
<reference evidence="2 3" key="1">
    <citation type="submission" date="2015-01" db="EMBL/GenBank/DDBJ databases">
        <title>The Genome Sequence of Fonsecaea multimorphosa CBS 102226.</title>
        <authorList>
            <consortium name="The Broad Institute Genomics Platform"/>
            <person name="Cuomo C."/>
            <person name="de Hoog S."/>
            <person name="Gorbushina A."/>
            <person name="Stielow B."/>
            <person name="Teixiera M."/>
            <person name="Abouelleil A."/>
            <person name="Chapman S.B."/>
            <person name="Priest M."/>
            <person name="Young S.K."/>
            <person name="Wortman J."/>
            <person name="Nusbaum C."/>
            <person name="Birren B."/>
        </authorList>
    </citation>
    <scope>NUCLEOTIDE SEQUENCE [LARGE SCALE GENOMIC DNA]</scope>
    <source>
        <strain evidence="2 3">CBS 102226</strain>
    </source>
</reference>
<evidence type="ECO:0000313" key="3">
    <source>
        <dbReference type="Proteomes" id="UP000053411"/>
    </source>
</evidence>
<feature type="region of interest" description="Disordered" evidence="1">
    <location>
        <begin position="233"/>
        <end position="260"/>
    </location>
</feature>
<dbReference type="AlphaFoldDB" id="A0A0D2HIU8"/>
<evidence type="ECO:0000313" key="2">
    <source>
        <dbReference type="EMBL" id="KIY01826.1"/>
    </source>
</evidence>
<feature type="region of interest" description="Disordered" evidence="1">
    <location>
        <begin position="47"/>
        <end position="109"/>
    </location>
</feature>
<dbReference type="VEuPathDB" id="FungiDB:Z520_01964"/>
<gene>
    <name evidence="2" type="ORF">Z520_01964</name>
</gene>
<feature type="compositionally biased region" description="Polar residues" evidence="1">
    <location>
        <begin position="53"/>
        <end position="62"/>
    </location>
</feature>
<dbReference type="OrthoDB" id="5289641at2759"/>
<dbReference type="GeneID" id="27707710"/>
<dbReference type="Proteomes" id="UP000053411">
    <property type="component" value="Unassembled WGS sequence"/>
</dbReference>
<evidence type="ECO:0000256" key="1">
    <source>
        <dbReference type="SAM" id="MobiDB-lite"/>
    </source>
</evidence>
<dbReference type="EMBL" id="KN848064">
    <property type="protein sequence ID" value="KIY01826.1"/>
    <property type="molecule type" value="Genomic_DNA"/>
</dbReference>
<dbReference type="PANTHER" id="PTHR39697">
    <property type="entry name" value="RICIN B LECTIN DOMAIN-CONTAINING PROTEIN-RELATED"/>
    <property type="match status" value="1"/>
</dbReference>
<proteinExistence type="predicted"/>
<feature type="compositionally biased region" description="Low complexity" evidence="1">
    <location>
        <begin position="86"/>
        <end position="99"/>
    </location>
</feature>
<accession>A0A0D2HIU8</accession>
<evidence type="ECO:0008006" key="4">
    <source>
        <dbReference type="Google" id="ProtNLM"/>
    </source>
</evidence>
<protein>
    <recommendedName>
        <fullName evidence="4">Ricin B lectin domain-containing protein</fullName>
    </recommendedName>
</protein>
<dbReference type="PANTHER" id="PTHR39697:SF1">
    <property type="entry name" value="RICIN B LECTIN DOMAIN-CONTAINING PROTEIN"/>
    <property type="match status" value="1"/>
</dbReference>
<name>A0A0D2HIU8_9EURO</name>
<dbReference type="RefSeq" id="XP_016635948.1">
    <property type="nucleotide sequence ID" value="XM_016772478.1"/>
</dbReference>
<sequence>MTLNKVASTGTAPAAAALDPATATHLDLDQGHDGYCTSYTESTMTIMDRTPPATVSTYSDKGSNNDDEYDENNLEHDPSLSSENISRSTTTSTKVSQSSPLPPPPPSQRFLCPWPGSTYIIRTIPSGHILALHGGEVTVTGPCSPAAVGSSVHWTCEETKGWLGFRNVASGKLLGYDGRKGKGDRNRHGRLVCVAPRQQSWENFALRPRPEGGYLLLTTHFERLWRVGTRRFEQETGKSGRGDSGGNNSDEILAKIDDGDPSGEEIIWEFIKV</sequence>